<gene>
    <name evidence="2" type="ORF">THAOC_30791</name>
</gene>
<evidence type="ECO:0000313" key="2">
    <source>
        <dbReference type="EMBL" id="EJK50266.1"/>
    </source>
</evidence>
<evidence type="ECO:0000313" key="3">
    <source>
        <dbReference type="Proteomes" id="UP000266841"/>
    </source>
</evidence>
<reference evidence="2 3" key="1">
    <citation type="journal article" date="2012" name="Genome Biol.">
        <title>Genome and low-iron response of an oceanic diatom adapted to chronic iron limitation.</title>
        <authorList>
            <person name="Lommer M."/>
            <person name="Specht M."/>
            <person name="Roy A.S."/>
            <person name="Kraemer L."/>
            <person name="Andreson R."/>
            <person name="Gutowska M.A."/>
            <person name="Wolf J."/>
            <person name="Bergner S.V."/>
            <person name="Schilhabel M.B."/>
            <person name="Klostermeier U.C."/>
            <person name="Beiko R.G."/>
            <person name="Rosenstiel P."/>
            <person name="Hippler M."/>
            <person name="Laroche J."/>
        </authorList>
    </citation>
    <scope>NUCLEOTIDE SEQUENCE [LARGE SCALE GENOMIC DNA]</scope>
    <source>
        <strain evidence="2 3">CCMP1005</strain>
    </source>
</reference>
<feature type="compositionally biased region" description="Basic residues" evidence="1">
    <location>
        <begin position="164"/>
        <end position="203"/>
    </location>
</feature>
<dbReference type="AlphaFoldDB" id="K0RN05"/>
<dbReference type="OMA" id="NREAEAX"/>
<feature type="region of interest" description="Disordered" evidence="1">
    <location>
        <begin position="1"/>
        <end position="203"/>
    </location>
</feature>
<name>K0RN05_THAOC</name>
<feature type="compositionally biased region" description="Basic residues" evidence="1">
    <location>
        <begin position="106"/>
        <end position="142"/>
    </location>
</feature>
<feature type="compositionally biased region" description="Basic and acidic residues" evidence="1">
    <location>
        <begin position="76"/>
        <end position="89"/>
    </location>
</feature>
<keyword evidence="3" id="KW-1185">Reference proteome</keyword>
<proteinExistence type="predicted"/>
<comment type="caution">
    <text evidence="2">The sequence shown here is derived from an EMBL/GenBank/DDBJ whole genome shotgun (WGS) entry which is preliminary data.</text>
</comment>
<accession>K0RN05</accession>
<sequence length="203" mass="21510">MEWIGSMLDGGRSETAAPQVTAASMGESPTMPVHSAKAVDAGFPAGVESSPPKAPEADAPEGREAEGSKPSVSGDARGESPVEEARDEPATDEASAPLAEKDAKSSKSRSSKSRSRSKSASRSKRSGRSKSKSGRSRSRSVKRKNEPSFSQKLMEKAGLVTVEKKKRSSSKGRSSSKTRSSSKGRSRSKSATRRKKAEKKPEE</sequence>
<evidence type="ECO:0000256" key="1">
    <source>
        <dbReference type="SAM" id="MobiDB-lite"/>
    </source>
</evidence>
<dbReference type="Proteomes" id="UP000266841">
    <property type="component" value="Unassembled WGS sequence"/>
</dbReference>
<protein>
    <submittedName>
        <fullName evidence="2">Uncharacterized protein</fullName>
    </submittedName>
</protein>
<dbReference type="EMBL" id="AGNL01044070">
    <property type="protein sequence ID" value="EJK50266.1"/>
    <property type="molecule type" value="Genomic_DNA"/>
</dbReference>
<organism evidence="2 3">
    <name type="scientific">Thalassiosira oceanica</name>
    <name type="common">Marine diatom</name>
    <dbReference type="NCBI Taxonomy" id="159749"/>
    <lineage>
        <taxon>Eukaryota</taxon>
        <taxon>Sar</taxon>
        <taxon>Stramenopiles</taxon>
        <taxon>Ochrophyta</taxon>
        <taxon>Bacillariophyta</taxon>
        <taxon>Coscinodiscophyceae</taxon>
        <taxon>Thalassiosirophycidae</taxon>
        <taxon>Thalassiosirales</taxon>
        <taxon>Thalassiosiraceae</taxon>
        <taxon>Thalassiosira</taxon>
    </lineage>
</organism>